<organism evidence="2">
    <name type="scientific">Lysobacter firmicutimachus</name>
    <dbReference type="NCBI Taxonomy" id="1792846"/>
    <lineage>
        <taxon>Bacteria</taxon>
        <taxon>Pseudomonadati</taxon>
        <taxon>Pseudomonadota</taxon>
        <taxon>Gammaproteobacteria</taxon>
        <taxon>Lysobacterales</taxon>
        <taxon>Lysobacteraceae</taxon>
        <taxon>Lysobacter</taxon>
    </lineage>
</organism>
<dbReference type="EMBL" id="CP159925">
    <property type="protein sequence ID" value="XCO73103.1"/>
    <property type="molecule type" value="Genomic_DNA"/>
</dbReference>
<dbReference type="RefSeq" id="WP_064746471.1">
    <property type="nucleotide sequence ID" value="NZ_CP159925.1"/>
</dbReference>
<evidence type="ECO:0000256" key="1">
    <source>
        <dbReference type="SAM" id="Phobius"/>
    </source>
</evidence>
<evidence type="ECO:0008006" key="3">
    <source>
        <dbReference type="Google" id="ProtNLM"/>
    </source>
</evidence>
<keyword evidence="1" id="KW-0472">Membrane</keyword>
<feature type="transmembrane region" description="Helical" evidence="1">
    <location>
        <begin position="126"/>
        <end position="148"/>
    </location>
</feature>
<accession>A0AAU8MN93</accession>
<keyword evidence="1" id="KW-0812">Transmembrane</keyword>
<proteinExistence type="predicted"/>
<feature type="transmembrane region" description="Helical" evidence="1">
    <location>
        <begin position="168"/>
        <end position="190"/>
    </location>
</feature>
<name>A0AAU8MN93_9GAMM</name>
<feature type="transmembrane region" description="Helical" evidence="1">
    <location>
        <begin position="20"/>
        <end position="37"/>
    </location>
</feature>
<sequence>MSPTLEQTAVAPLPLRSRSAQIGVGLALAVLMICTRGQHFASVDALPSASWAVFFLAGAMLRPAWGFPALFLLSSLLDLGSLAQGRITDWCLSPAYWALAFAYGALWFGGRIYARAHRDAWSAVPRLAWVLLATSAVAYLISKGGFYFLSGRYPDASLAGFLERVPQYYPRSLGALAGYVGAGFAAYSLVRLVGQRPRVGAAA</sequence>
<evidence type="ECO:0000313" key="2">
    <source>
        <dbReference type="EMBL" id="XCO73103.1"/>
    </source>
</evidence>
<dbReference type="AlphaFoldDB" id="A0AAU8MN93"/>
<keyword evidence="1" id="KW-1133">Transmembrane helix</keyword>
<reference evidence="2" key="1">
    <citation type="submission" date="2024-06" db="EMBL/GenBank/DDBJ databases">
        <authorList>
            <person name="Li S."/>
        </authorList>
    </citation>
    <scope>NUCLEOTIDE SEQUENCE</scope>
    <source>
        <strain evidence="2">SR10</strain>
    </source>
</reference>
<gene>
    <name evidence="2" type="ORF">ABU614_11835</name>
</gene>
<protein>
    <recommendedName>
        <fullName evidence="3">Cobalamin ABC transporter</fullName>
    </recommendedName>
</protein>
<feature type="transmembrane region" description="Helical" evidence="1">
    <location>
        <begin position="94"/>
        <end position="114"/>
    </location>
</feature>
<feature type="transmembrane region" description="Helical" evidence="1">
    <location>
        <begin position="49"/>
        <end position="74"/>
    </location>
</feature>